<sequence>MNKERSMQLFTTEIIFTHPPRTFAGHYASPRRRRYGCRTMPRIAAPATEPRVEPQATQAIDAQASTDASAKAEAIEVLIIDEAA</sequence>
<organism evidence="1 2">
    <name type="scientific">Lysobacter brunescens</name>
    <dbReference type="NCBI Taxonomy" id="262323"/>
    <lineage>
        <taxon>Bacteria</taxon>
        <taxon>Pseudomonadati</taxon>
        <taxon>Pseudomonadota</taxon>
        <taxon>Gammaproteobacteria</taxon>
        <taxon>Lysobacterales</taxon>
        <taxon>Lysobacteraceae</taxon>
        <taxon>Lysobacter</taxon>
    </lineage>
</organism>
<keyword evidence="2" id="KW-1185">Reference proteome</keyword>
<protein>
    <submittedName>
        <fullName evidence="1">Uncharacterized protein</fullName>
    </submittedName>
</protein>
<accession>A0ABW2Y9C9</accession>
<name>A0ABW2Y9C9_9GAMM</name>
<proteinExistence type="predicted"/>
<dbReference type="EMBL" id="JBHTIF010000001">
    <property type="protein sequence ID" value="MFD0724713.1"/>
    <property type="molecule type" value="Genomic_DNA"/>
</dbReference>
<gene>
    <name evidence="1" type="ORF">ACFQ0E_03775</name>
</gene>
<comment type="caution">
    <text evidence="1">The sequence shown here is derived from an EMBL/GenBank/DDBJ whole genome shotgun (WGS) entry which is preliminary data.</text>
</comment>
<evidence type="ECO:0000313" key="2">
    <source>
        <dbReference type="Proteomes" id="UP001597110"/>
    </source>
</evidence>
<evidence type="ECO:0000313" key="1">
    <source>
        <dbReference type="EMBL" id="MFD0724713.1"/>
    </source>
</evidence>
<dbReference type="Proteomes" id="UP001597110">
    <property type="component" value="Unassembled WGS sequence"/>
</dbReference>
<reference evidence="2" key="1">
    <citation type="journal article" date="2019" name="Int. J. Syst. Evol. Microbiol.">
        <title>The Global Catalogue of Microorganisms (GCM) 10K type strain sequencing project: providing services to taxonomists for standard genome sequencing and annotation.</title>
        <authorList>
            <consortium name="The Broad Institute Genomics Platform"/>
            <consortium name="The Broad Institute Genome Sequencing Center for Infectious Disease"/>
            <person name="Wu L."/>
            <person name="Ma J."/>
        </authorList>
    </citation>
    <scope>NUCLEOTIDE SEQUENCE [LARGE SCALE GENOMIC DNA]</scope>
    <source>
        <strain evidence="2">CCUG 55585</strain>
    </source>
</reference>